<feature type="region of interest" description="Disordered" evidence="1">
    <location>
        <begin position="1"/>
        <end position="31"/>
    </location>
</feature>
<keyword evidence="3" id="KW-1185">Reference proteome</keyword>
<name>A0AAV6UQ37_9ARAC</name>
<gene>
    <name evidence="2" type="ORF">JTE90_004194</name>
</gene>
<evidence type="ECO:0000313" key="3">
    <source>
        <dbReference type="Proteomes" id="UP000827092"/>
    </source>
</evidence>
<evidence type="ECO:0000313" key="2">
    <source>
        <dbReference type="EMBL" id="KAG8186402.1"/>
    </source>
</evidence>
<evidence type="ECO:0000256" key="1">
    <source>
        <dbReference type="SAM" id="MobiDB-lite"/>
    </source>
</evidence>
<organism evidence="2 3">
    <name type="scientific">Oedothorax gibbosus</name>
    <dbReference type="NCBI Taxonomy" id="931172"/>
    <lineage>
        <taxon>Eukaryota</taxon>
        <taxon>Metazoa</taxon>
        <taxon>Ecdysozoa</taxon>
        <taxon>Arthropoda</taxon>
        <taxon>Chelicerata</taxon>
        <taxon>Arachnida</taxon>
        <taxon>Araneae</taxon>
        <taxon>Araneomorphae</taxon>
        <taxon>Entelegynae</taxon>
        <taxon>Araneoidea</taxon>
        <taxon>Linyphiidae</taxon>
        <taxon>Erigoninae</taxon>
        <taxon>Oedothorax</taxon>
    </lineage>
</organism>
<dbReference type="EMBL" id="JAFNEN010000303">
    <property type="protein sequence ID" value="KAG8186402.1"/>
    <property type="molecule type" value="Genomic_DNA"/>
</dbReference>
<proteinExistence type="predicted"/>
<reference evidence="2 3" key="1">
    <citation type="journal article" date="2022" name="Nat. Ecol. Evol.">
        <title>A masculinizing supergene underlies an exaggerated male reproductive morph in a spider.</title>
        <authorList>
            <person name="Hendrickx F."/>
            <person name="De Corte Z."/>
            <person name="Sonet G."/>
            <person name="Van Belleghem S.M."/>
            <person name="Kostlbacher S."/>
            <person name="Vangestel C."/>
        </authorList>
    </citation>
    <scope>NUCLEOTIDE SEQUENCE [LARGE SCALE GENOMIC DNA]</scope>
    <source>
        <strain evidence="2">W744_W776</strain>
    </source>
</reference>
<sequence>MNLSVCNPGPNAEETPDSCRRGLKPSGTISPRTTTTQLPCLRLFFYSFLLDTKNSRRLDIKVGAKKLFFVYLGIE</sequence>
<comment type="caution">
    <text evidence="2">The sequence shown here is derived from an EMBL/GenBank/DDBJ whole genome shotgun (WGS) entry which is preliminary data.</text>
</comment>
<accession>A0AAV6UQ37</accession>
<protein>
    <submittedName>
        <fullName evidence="2">Uncharacterized protein</fullName>
    </submittedName>
</protein>
<dbReference type="Proteomes" id="UP000827092">
    <property type="component" value="Unassembled WGS sequence"/>
</dbReference>
<dbReference type="AlphaFoldDB" id="A0AAV6UQ37"/>